<dbReference type="AlphaFoldDB" id="F0WW55"/>
<dbReference type="HOGENOM" id="CLU_1605729_0_0_1"/>
<dbReference type="EMBL" id="FR824357">
    <property type="protein sequence ID" value="CCA25674.1"/>
    <property type="molecule type" value="Genomic_DNA"/>
</dbReference>
<reference evidence="1" key="2">
    <citation type="submission" date="2011-02" db="EMBL/GenBank/DDBJ databases">
        <authorList>
            <person name="MacLean D."/>
        </authorList>
    </citation>
    <scope>NUCLEOTIDE SEQUENCE</scope>
</reference>
<proteinExistence type="predicted"/>
<accession>F0WW55</accession>
<evidence type="ECO:0000313" key="1">
    <source>
        <dbReference type="EMBL" id="CCA25674.1"/>
    </source>
</evidence>
<reference evidence="1" key="1">
    <citation type="journal article" date="2011" name="PLoS Biol.">
        <title>Gene gain and loss during evolution of obligate parasitism in the white rust pathogen of Arabidopsis thaliana.</title>
        <authorList>
            <person name="Kemen E."/>
            <person name="Gardiner A."/>
            <person name="Schultz-Larsen T."/>
            <person name="Kemen A.C."/>
            <person name="Balmuth A.L."/>
            <person name="Robert-Seilaniantz A."/>
            <person name="Bailey K."/>
            <person name="Holub E."/>
            <person name="Studholme D.J."/>
            <person name="Maclean D."/>
            <person name="Jones J.D."/>
        </authorList>
    </citation>
    <scope>NUCLEOTIDE SEQUENCE</scope>
</reference>
<sequence length="166" mass="18580">MPPSNSACSMGAENAVGSNQWFRKPKTQHHRIFLQDAGHSIRIPTEYTTSCESEVSTTESEGDSENASVTEWNQISDFTDATDFVRRRAHSQGRMLRSKQPQMKPLYRMDTANVYGTVCARAATCLETKVPLTRNDGSRTLEDGGVFVGNFRNSTIVPRLRFSRSL</sequence>
<protein>
    <submittedName>
        <fullName evidence="1">AlNc14C312G10500 protein</fullName>
    </submittedName>
</protein>
<gene>
    <name evidence="1" type="primary">AlNc14C312G10500</name>
    <name evidence="1" type="ORF">ALNC14_118180</name>
</gene>
<organism evidence="1">
    <name type="scientific">Albugo laibachii Nc14</name>
    <dbReference type="NCBI Taxonomy" id="890382"/>
    <lineage>
        <taxon>Eukaryota</taxon>
        <taxon>Sar</taxon>
        <taxon>Stramenopiles</taxon>
        <taxon>Oomycota</taxon>
        <taxon>Peronosporomycetes</taxon>
        <taxon>Albuginales</taxon>
        <taxon>Albuginaceae</taxon>
        <taxon>Albugo</taxon>
    </lineage>
</organism>
<name>F0WW55_9STRA</name>